<dbReference type="Pfam" id="PF04277">
    <property type="entry name" value="OAD_gamma"/>
    <property type="match status" value="1"/>
</dbReference>
<evidence type="ECO:0000256" key="5">
    <source>
        <dbReference type="ARBA" id="ARBA00023136"/>
    </source>
</evidence>
<evidence type="ECO:0000313" key="7">
    <source>
        <dbReference type="EMBL" id="MBF1130314.1"/>
    </source>
</evidence>
<comment type="subcellular location">
    <subcellularLocation>
        <location evidence="1">Cell membrane</location>
    </subcellularLocation>
</comment>
<dbReference type="AlphaFoldDB" id="A0A930BA60"/>
<name>A0A930BA60_9FIRM</name>
<comment type="caution">
    <text evidence="7">The sequence shown here is derived from an EMBL/GenBank/DDBJ whole genome shotgun (WGS) entry which is preliminary data.</text>
</comment>
<evidence type="ECO:0000256" key="1">
    <source>
        <dbReference type="ARBA" id="ARBA00004236"/>
    </source>
</evidence>
<accession>A0A930BA60</accession>
<dbReference type="InterPro" id="IPR005899">
    <property type="entry name" value="Na_pump_deCOase"/>
</dbReference>
<evidence type="ECO:0000256" key="3">
    <source>
        <dbReference type="ARBA" id="ARBA00022692"/>
    </source>
</evidence>
<evidence type="ECO:0000313" key="8">
    <source>
        <dbReference type="Proteomes" id="UP000757890"/>
    </source>
</evidence>
<keyword evidence="2" id="KW-1003">Cell membrane</keyword>
<evidence type="ECO:0000256" key="2">
    <source>
        <dbReference type="ARBA" id="ARBA00022475"/>
    </source>
</evidence>
<gene>
    <name evidence="7" type="ORF">HXL70_09810</name>
</gene>
<dbReference type="GO" id="GO:0015081">
    <property type="term" value="F:sodium ion transmembrane transporter activity"/>
    <property type="evidence" value="ECO:0007669"/>
    <property type="project" value="InterPro"/>
</dbReference>
<dbReference type="Proteomes" id="UP000757890">
    <property type="component" value="Unassembled WGS sequence"/>
</dbReference>
<keyword evidence="3 6" id="KW-0812">Transmembrane</keyword>
<protein>
    <submittedName>
        <fullName evidence="7">OadG family protein</fullName>
    </submittedName>
</protein>
<dbReference type="EMBL" id="JABZMK010000166">
    <property type="protein sequence ID" value="MBF1130314.1"/>
    <property type="molecule type" value="Genomic_DNA"/>
</dbReference>
<dbReference type="GO" id="GO:0036376">
    <property type="term" value="P:sodium ion export across plasma membrane"/>
    <property type="evidence" value="ECO:0007669"/>
    <property type="project" value="InterPro"/>
</dbReference>
<organism evidence="7 8">
    <name type="scientific">Dialister invisus</name>
    <dbReference type="NCBI Taxonomy" id="218538"/>
    <lineage>
        <taxon>Bacteria</taxon>
        <taxon>Bacillati</taxon>
        <taxon>Bacillota</taxon>
        <taxon>Negativicutes</taxon>
        <taxon>Veillonellales</taxon>
        <taxon>Veillonellaceae</taxon>
        <taxon>Dialister</taxon>
    </lineage>
</organism>
<keyword evidence="4 6" id="KW-1133">Transmembrane helix</keyword>
<proteinExistence type="predicted"/>
<evidence type="ECO:0000256" key="4">
    <source>
        <dbReference type="ARBA" id="ARBA00022989"/>
    </source>
</evidence>
<evidence type="ECO:0000256" key="6">
    <source>
        <dbReference type="SAM" id="Phobius"/>
    </source>
</evidence>
<dbReference type="GO" id="GO:0005886">
    <property type="term" value="C:plasma membrane"/>
    <property type="evidence" value="ECO:0007669"/>
    <property type="project" value="UniProtKB-SubCell"/>
</dbReference>
<reference evidence="7" key="1">
    <citation type="submission" date="2020-04" db="EMBL/GenBank/DDBJ databases">
        <title>Deep metagenomics examines the oral microbiome during advanced dental caries in children, revealing novel taxa and co-occurrences with host molecules.</title>
        <authorList>
            <person name="Baker J.L."/>
            <person name="Morton J.T."/>
            <person name="Dinis M."/>
            <person name="Alvarez R."/>
            <person name="Tran N.C."/>
            <person name="Knight R."/>
            <person name="Edlund A."/>
        </authorList>
    </citation>
    <scope>NUCLEOTIDE SEQUENCE</scope>
    <source>
        <strain evidence="7">JCVI_32_bin.14</strain>
    </source>
</reference>
<sequence length="65" mass="7426">MYCGTILFRTVSEGHLYLERWISLMDTPGPLSICLTNMVIVFGVLIFLAFVIELIHIVDPTKKKK</sequence>
<feature type="transmembrane region" description="Helical" evidence="6">
    <location>
        <begin position="30"/>
        <end position="55"/>
    </location>
</feature>
<dbReference type="RefSeq" id="WP_314025569.1">
    <property type="nucleotide sequence ID" value="NZ_CAUVFA010000037.1"/>
</dbReference>
<keyword evidence="5 6" id="KW-0472">Membrane</keyword>